<dbReference type="Gene3D" id="1.10.10.60">
    <property type="entry name" value="Homeodomain-like"/>
    <property type="match status" value="1"/>
</dbReference>
<reference evidence="1 2" key="1">
    <citation type="submission" date="2017-01" db="EMBL/GenBank/DDBJ databases">
        <title>Novel large sulfur bacteria in the metagenomes of groundwater-fed chemosynthetic microbial mats in the Lake Huron basin.</title>
        <authorList>
            <person name="Sharrar A.M."/>
            <person name="Flood B.E."/>
            <person name="Bailey J.V."/>
            <person name="Jones D.S."/>
            <person name="Biddanda B."/>
            <person name="Ruberg S.A."/>
            <person name="Marcus D.N."/>
            <person name="Dick G.J."/>
        </authorList>
    </citation>
    <scope>NUCLEOTIDE SEQUENCE [LARGE SCALE GENOMIC DNA]</scope>
    <source>
        <strain evidence="1">A8</strain>
    </source>
</reference>
<evidence type="ECO:0000313" key="1">
    <source>
        <dbReference type="EMBL" id="OQX08376.1"/>
    </source>
</evidence>
<evidence type="ECO:0008006" key="3">
    <source>
        <dbReference type="Google" id="ProtNLM"/>
    </source>
</evidence>
<accession>A0A1Y1QL84</accession>
<proteinExistence type="predicted"/>
<sequence>MTDKNNTNPFQALQDTARAQLTQAAHEYITELFSDLPAEQDHAFLWNEVRLAVLEGAFDAMITQCHGNQSQIANIMGINRATLRAWLEQAGKHQQAREALIRPIK</sequence>
<dbReference type="EMBL" id="MTEJ01000176">
    <property type="protein sequence ID" value="OQX08376.1"/>
    <property type="molecule type" value="Genomic_DNA"/>
</dbReference>
<dbReference type="InterPro" id="IPR009057">
    <property type="entry name" value="Homeodomain-like_sf"/>
</dbReference>
<name>A0A1Y1QL84_9GAMM</name>
<organism evidence="1 2">
    <name type="scientific">Thiothrix lacustris</name>
    <dbReference type="NCBI Taxonomy" id="525917"/>
    <lineage>
        <taxon>Bacteria</taxon>
        <taxon>Pseudomonadati</taxon>
        <taxon>Pseudomonadota</taxon>
        <taxon>Gammaproteobacteria</taxon>
        <taxon>Thiotrichales</taxon>
        <taxon>Thiotrichaceae</taxon>
        <taxon>Thiothrix</taxon>
    </lineage>
</organism>
<dbReference type="AlphaFoldDB" id="A0A1Y1QL84"/>
<protein>
    <recommendedName>
        <fullName evidence="3">DNA binding HTH domain-containing protein</fullName>
    </recommendedName>
</protein>
<evidence type="ECO:0000313" key="2">
    <source>
        <dbReference type="Proteomes" id="UP000192491"/>
    </source>
</evidence>
<dbReference type="SUPFAM" id="SSF46689">
    <property type="entry name" value="Homeodomain-like"/>
    <property type="match status" value="1"/>
</dbReference>
<dbReference type="Proteomes" id="UP000192491">
    <property type="component" value="Unassembled WGS sequence"/>
</dbReference>
<comment type="caution">
    <text evidence="1">The sequence shown here is derived from an EMBL/GenBank/DDBJ whole genome shotgun (WGS) entry which is preliminary data.</text>
</comment>
<gene>
    <name evidence="1" type="ORF">BWK73_25585</name>
</gene>